<evidence type="ECO:0000313" key="3">
    <source>
        <dbReference type="Proteomes" id="UP000190626"/>
    </source>
</evidence>
<gene>
    <name evidence="2" type="ORF">BC351_24050</name>
</gene>
<organism evidence="2 3">
    <name type="scientific">Paenibacillus ferrarius</name>
    <dbReference type="NCBI Taxonomy" id="1469647"/>
    <lineage>
        <taxon>Bacteria</taxon>
        <taxon>Bacillati</taxon>
        <taxon>Bacillota</taxon>
        <taxon>Bacilli</taxon>
        <taxon>Bacillales</taxon>
        <taxon>Paenibacillaceae</taxon>
        <taxon>Paenibacillus</taxon>
    </lineage>
</organism>
<dbReference type="Proteomes" id="UP000190626">
    <property type="component" value="Unassembled WGS sequence"/>
</dbReference>
<feature type="transmembrane region" description="Helical" evidence="1">
    <location>
        <begin position="40"/>
        <end position="60"/>
    </location>
</feature>
<name>A0A1V4HLR5_9BACL</name>
<dbReference type="EMBL" id="MBTG01000010">
    <property type="protein sequence ID" value="OPH58424.1"/>
    <property type="molecule type" value="Genomic_DNA"/>
</dbReference>
<keyword evidence="3" id="KW-1185">Reference proteome</keyword>
<keyword evidence="1" id="KW-0472">Membrane</keyword>
<reference evidence="3" key="1">
    <citation type="submission" date="2016-07" db="EMBL/GenBank/DDBJ databases">
        <authorList>
            <person name="Florea S."/>
            <person name="Webb J.S."/>
            <person name="Jaromczyk J."/>
            <person name="Schardl C.L."/>
        </authorList>
    </citation>
    <scope>NUCLEOTIDE SEQUENCE [LARGE SCALE GENOMIC DNA]</scope>
    <source>
        <strain evidence="3">CY1</strain>
    </source>
</reference>
<accession>A0A1V4HLR5</accession>
<evidence type="ECO:0000313" key="2">
    <source>
        <dbReference type="EMBL" id="OPH58424.1"/>
    </source>
</evidence>
<feature type="transmembrane region" description="Helical" evidence="1">
    <location>
        <begin position="6"/>
        <end position="28"/>
    </location>
</feature>
<dbReference type="STRING" id="1469647.BC351_24050"/>
<protein>
    <submittedName>
        <fullName evidence="2">Uncharacterized protein</fullName>
    </submittedName>
</protein>
<dbReference type="NCBIfam" id="NF042414">
    <property type="entry name" value="CLC_0170_fam"/>
    <property type="match status" value="1"/>
</dbReference>
<dbReference type="InterPro" id="IPR049971">
    <property type="entry name" value="CLC_0170-like"/>
</dbReference>
<comment type="caution">
    <text evidence="2">The sequence shown here is derived from an EMBL/GenBank/DDBJ whole genome shotgun (WGS) entry which is preliminary data.</text>
</comment>
<dbReference type="AlphaFoldDB" id="A0A1V4HLR5"/>
<dbReference type="RefSeq" id="WP_079412325.1">
    <property type="nucleotide sequence ID" value="NZ_MBTG01000010.1"/>
</dbReference>
<proteinExistence type="predicted"/>
<sequence>MITFNYYTIMLLLLSGILVLCFDVKIYVKENMSKEKKGALFVGWLNITLSGLSLIGYFIYDKWFWK</sequence>
<dbReference type="OrthoDB" id="2897521at2"/>
<keyword evidence="1" id="KW-1133">Transmembrane helix</keyword>
<keyword evidence="1" id="KW-0812">Transmembrane</keyword>
<evidence type="ECO:0000256" key="1">
    <source>
        <dbReference type="SAM" id="Phobius"/>
    </source>
</evidence>